<reference evidence="2 3" key="1">
    <citation type="submission" date="2014-02" db="EMBL/GenBank/DDBJ databases">
        <title>The genome sequence of the entomopathogenic fungus Metarhizium robertsii ARSEF 2575.</title>
        <authorList>
            <person name="Giuliano Garisto Donzelli B."/>
            <person name="Roe B.A."/>
            <person name="Macmil S.L."/>
            <person name="Krasnoff S.B."/>
            <person name="Gibson D.M."/>
        </authorList>
    </citation>
    <scope>NUCLEOTIDE SEQUENCE [LARGE SCALE GENOMIC DNA]</scope>
    <source>
        <strain evidence="2 3">ARSEF 2575</strain>
    </source>
</reference>
<proteinExistence type="predicted"/>
<dbReference type="Proteomes" id="UP000030151">
    <property type="component" value="Unassembled WGS sequence"/>
</dbReference>
<feature type="region of interest" description="Disordered" evidence="1">
    <location>
        <begin position="121"/>
        <end position="148"/>
    </location>
</feature>
<dbReference type="InterPro" id="IPR038491">
    <property type="entry name" value="Velvet_dom_sf"/>
</dbReference>
<comment type="caution">
    <text evidence="2">The sequence shown here is derived from an EMBL/GenBank/DDBJ whole genome shotgun (WGS) entry which is preliminary data.</text>
</comment>
<dbReference type="OrthoDB" id="4934717at2759"/>
<evidence type="ECO:0000256" key="1">
    <source>
        <dbReference type="SAM" id="MobiDB-lite"/>
    </source>
</evidence>
<name>A0A014PM02_9HYPO</name>
<dbReference type="HOGENOM" id="CLU_1759243_0_0_1"/>
<protein>
    <recommendedName>
        <fullName evidence="4">Velvet domain-containing protein</fullName>
    </recommendedName>
</protein>
<dbReference type="Gene3D" id="2.60.40.3960">
    <property type="entry name" value="Velvet domain"/>
    <property type="match status" value="1"/>
</dbReference>
<dbReference type="EMBL" id="JELW01000035">
    <property type="protein sequence ID" value="EXU97620.1"/>
    <property type="molecule type" value="Genomic_DNA"/>
</dbReference>
<organism evidence="2 3">
    <name type="scientific">Metarhizium robertsii</name>
    <dbReference type="NCBI Taxonomy" id="568076"/>
    <lineage>
        <taxon>Eukaryota</taxon>
        <taxon>Fungi</taxon>
        <taxon>Dikarya</taxon>
        <taxon>Ascomycota</taxon>
        <taxon>Pezizomycotina</taxon>
        <taxon>Sordariomycetes</taxon>
        <taxon>Hypocreomycetidae</taxon>
        <taxon>Hypocreales</taxon>
        <taxon>Clavicipitaceae</taxon>
        <taxon>Metarhizium</taxon>
    </lineage>
</organism>
<evidence type="ECO:0000313" key="2">
    <source>
        <dbReference type="EMBL" id="EXU97620.1"/>
    </source>
</evidence>
<evidence type="ECO:0000313" key="3">
    <source>
        <dbReference type="Proteomes" id="UP000030151"/>
    </source>
</evidence>
<evidence type="ECO:0008006" key="4">
    <source>
        <dbReference type="Google" id="ProtNLM"/>
    </source>
</evidence>
<dbReference type="eggNOG" id="ENOG502R8B5">
    <property type="taxonomic scope" value="Eukaryota"/>
</dbReference>
<sequence length="148" mass="16147">MPEHTVECTFIIEPPVKVQCGGSLYPPFLLQLSKTGDDSQSTYVANITLLNENGENVSDALLGPKSAQGAFRPDSEGSYLFAFPESQISTEGTFHLRADIYKMEQGLRLVTQVSSRDIDATGNTVPRAIPTPEEEEKMEIARQAGALK</sequence>
<accession>A0A014PM02</accession>
<dbReference type="AlphaFoldDB" id="A0A014PM02"/>
<gene>
    <name evidence="2" type="ORF">X797_009340</name>
</gene>